<gene>
    <name evidence="3" type="ORF">J437_LFUL002609</name>
</gene>
<dbReference type="OrthoDB" id="269227at2759"/>
<dbReference type="InterPro" id="IPR000172">
    <property type="entry name" value="GMC_OxRdtase_N"/>
</dbReference>
<comment type="similarity">
    <text evidence="1">Belongs to the GMC oxidoreductase family.</text>
</comment>
<dbReference type="SUPFAM" id="SSF51905">
    <property type="entry name" value="FAD/NAD(P)-binding domain"/>
    <property type="match status" value="1"/>
</dbReference>
<reference evidence="3" key="2">
    <citation type="submission" date="2017-10" db="EMBL/GenBank/DDBJ databases">
        <title>Ladona fulva Genome sequencing and assembly.</title>
        <authorList>
            <person name="Murali S."/>
            <person name="Richards S."/>
            <person name="Bandaranaike D."/>
            <person name="Bellair M."/>
            <person name="Blankenburg K."/>
            <person name="Chao H."/>
            <person name="Dinh H."/>
            <person name="Doddapaneni H."/>
            <person name="Dugan-Rocha S."/>
            <person name="Elkadiri S."/>
            <person name="Gnanaolivu R."/>
            <person name="Hernandez B."/>
            <person name="Skinner E."/>
            <person name="Javaid M."/>
            <person name="Lee S."/>
            <person name="Li M."/>
            <person name="Ming W."/>
            <person name="Munidasa M."/>
            <person name="Muniz J."/>
            <person name="Nguyen L."/>
            <person name="Hughes D."/>
            <person name="Osuji N."/>
            <person name="Pu L.-L."/>
            <person name="Puazo M."/>
            <person name="Qu C."/>
            <person name="Quiroz J."/>
            <person name="Raj R."/>
            <person name="Weissenberger G."/>
            <person name="Xin Y."/>
            <person name="Zou X."/>
            <person name="Han Y."/>
            <person name="Worley K."/>
            <person name="Muzny D."/>
            <person name="Gibbs R."/>
        </authorList>
    </citation>
    <scope>NUCLEOTIDE SEQUENCE</scope>
    <source>
        <strain evidence="3">Sampled in the wild</strain>
    </source>
</reference>
<dbReference type="PROSITE" id="PS00624">
    <property type="entry name" value="GMC_OXRED_2"/>
    <property type="match status" value="1"/>
</dbReference>
<name>A0A8K0JTY2_LADFU</name>
<dbReference type="PANTHER" id="PTHR11552">
    <property type="entry name" value="GLUCOSE-METHANOL-CHOLINE GMC OXIDOREDUCTASE"/>
    <property type="match status" value="1"/>
</dbReference>
<dbReference type="Proteomes" id="UP000792457">
    <property type="component" value="Unassembled WGS sequence"/>
</dbReference>
<comment type="caution">
    <text evidence="3">The sequence shown here is derived from an EMBL/GenBank/DDBJ whole genome shotgun (WGS) entry which is preliminary data.</text>
</comment>
<dbReference type="Gene3D" id="3.50.50.60">
    <property type="entry name" value="FAD/NAD(P)-binding domain"/>
    <property type="match status" value="1"/>
</dbReference>
<proteinExistence type="inferred from homology"/>
<keyword evidence="4" id="KW-1185">Reference proteome</keyword>
<dbReference type="GO" id="GO:0050660">
    <property type="term" value="F:flavin adenine dinucleotide binding"/>
    <property type="evidence" value="ECO:0007669"/>
    <property type="project" value="InterPro"/>
</dbReference>
<protein>
    <recommendedName>
        <fullName evidence="2">Glucose-methanol-choline oxidoreductase N-terminal domain-containing protein</fullName>
    </recommendedName>
</protein>
<dbReference type="AlphaFoldDB" id="A0A8K0JTY2"/>
<dbReference type="InterPro" id="IPR036188">
    <property type="entry name" value="FAD/NAD-bd_sf"/>
</dbReference>
<dbReference type="Gene3D" id="3.30.560.10">
    <property type="entry name" value="Glucose Oxidase, domain 3"/>
    <property type="match status" value="1"/>
</dbReference>
<accession>A0A8K0JTY2</accession>
<reference evidence="3" key="1">
    <citation type="submission" date="2013-04" db="EMBL/GenBank/DDBJ databases">
        <authorList>
            <person name="Qu J."/>
            <person name="Murali S.C."/>
            <person name="Bandaranaike D."/>
            <person name="Bellair M."/>
            <person name="Blankenburg K."/>
            <person name="Chao H."/>
            <person name="Dinh H."/>
            <person name="Doddapaneni H."/>
            <person name="Downs B."/>
            <person name="Dugan-Rocha S."/>
            <person name="Elkadiri S."/>
            <person name="Gnanaolivu R.D."/>
            <person name="Hernandez B."/>
            <person name="Javaid M."/>
            <person name="Jayaseelan J.C."/>
            <person name="Lee S."/>
            <person name="Li M."/>
            <person name="Ming W."/>
            <person name="Munidasa M."/>
            <person name="Muniz J."/>
            <person name="Nguyen L."/>
            <person name="Ongeri F."/>
            <person name="Osuji N."/>
            <person name="Pu L.-L."/>
            <person name="Puazo M."/>
            <person name="Qu C."/>
            <person name="Quiroz J."/>
            <person name="Raj R."/>
            <person name="Weissenberger G."/>
            <person name="Xin Y."/>
            <person name="Zou X."/>
            <person name="Han Y."/>
            <person name="Richards S."/>
            <person name="Worley K."/>
            <person name="Muzny D."/>
            <person name="Gibbs R."/>
        </authorList>
    </citation>
    <scope>NUCLEOTIDE SEQUENCE</scope>
    <source>
        <strain evidence="3">Sampled in the wild</strain>
    </source>
</reference>
<dbReference type="GO" id="GO:0016614">
    <property type="term" value="F:oxidoreductase activity, acting on CH-OH group of donors"/>
    <property type="evidence" value="ECO:0007669"/>
    <property type="project" value="InterPro"/>
</dbReference>
<sequence>MKNGERWSSSRAYLQPARNRKNLSVKREAMVTKVLVDPRTKRAYGIQMRRNGRTFVVRARMEVILSSGTINTPQLLMLSGIGPEEHLRQMGIPVIANLRVGENLQDHVAMGGLTFLVNDTVSLDSNRIVKDREAIVQYAQERKGPLSVPGGVEAIAFLDTPLPRREKFADFPDVELFFLGGSLTSQNTLQKAFGIRDDLYSAVYSPIEGIDGWMVFPMLLRPRSRGRILLRSKDPFQKPLIYANYFEDPQDIEVRDNIKSFDKMQKIQLDFNFPEMSQFHIAV</sequence>
<dbReference type="SUPFAM" id="SSF54373">
    <property type="entry name" value="FAD-linked reductases, C-terminal domain"/>
    <property type="match status" value="1"/>
</dbReference>
<dbReference type="Pfam" id="PF00732">
    <property type="entry name" value="GMC_oxred_N"/>
    <property type="match status" value="1"/>
</dbReference>
<dbReference type="EMBL" id="KZ308138">
    <property type="protein sequence ID" value="KAG8222616.1"/>
    <property type="molecule type" value="Genomic_DNA"/>
</dbReference>
<dbReference type="InterPro" id="IPR007867">
    <property type="entry name" value="GMC_OxRtase_C"/>
</dbReference>
<organism evidence="3 4">
    <name type="scientific">Ladona fulva</name>
    <name type="common">Scarce chaser dragonfly</name>
    <name type="synonym">Libellula fulva</name>
    <dbReference type="NCBI Taxonomy" id="123851"/>
    <lineage>
        <taxon>Eukaryota</taxon>
        <taxon>Metazoa</taxon>
        <taxon>Ecdysozoa</taxon>
        <taxon>Arthropoda</taxon>
        <taxon>Hexapoda</taxon>
        <taxon>Insecta</taxon>
        <taxon>Pterygota</taxon>
        <taxon>Palaeoptera</taxon>
        <taxon>Odonata</taxon>
        <taxon>Epiprocta</taxon>
        <taxon>Anisoptera</taxon>
        <taxon>Libelluloidea</taxon>
        <taxon>Libellulidae</taxon>
        <taxon>Ladona</taxon>
    </lineage>
</organism>
<dbReference type="Pfam" id="PF05199">
    <property type="entry name" value="GMC_oxred_C"/>
    <property type="match status" value="1"/>
</dbReference>
<evidence type="ECO:0000313" key="3">
    <source>
        <dbReference type="EMBL" id="KAG8222616.1"/>
    </source>
</evidence>
<dbReference type="PANTHER" id="PTHR11552:SF158">
    <property type="entry name" value="GH23626P-RELATED"/>
    <property type="match status" value="1"/>
</dbReference>
<evidence type="ECO:0000259" key="2">
    <source>
        <dbReference type="PROSITE" id="PS00624"/>
    </source>
</evidence>
<evidence type="ECO:0000256" key="1">
    <source>
        <dbReference type="ARBA" id="ARBA00010790"/>
    </source>
</evidence>
<dbReference type="InterPro" id="IPR012132">
    <property type="entry name" value="GMC_OxRdtase"/>
</dbReference>
<feature type="domain" description="Glucose-methanol-choline oxidoreductase N-terminal" evidence="2">
    <location>
        <begin position="68"/>
        <end position="82"/>
    </location>
</feature>
<evidence type="ECO:0000313" key="4">
    <source>
        <dbReference type="Proteomes" id="UP000792457"/>
    </source>
</evidence>